<evidence type="ECO:0000313" key="2">
    <source>
        <dbReference type="Proteomes" id="UP000681722"/>
    </source>
</evidence>
<dbReference type="InterPro" id="IPR001806">
    <property type="entry name" value="Small_GTPase"/>
</dbReference>
<dbReference type="InterPro" id="IPR027417">
    <property type="entry name" value="P-loop_NTPase"/>
</dbReference>
<dbReference type="Gene3D" id="3.40.50.300">
    <property type="entry name" value="P-loop containing nucleotide triphosphate hydrolases"/>
    <property type="match status" value="1"/>
</dbReference>
<dbReference type="GO" id="GO:0003924">
    <property type="term" value="F:GTPase activity"/>
    <property type="evidence" value="ECO:0007669"/>
    <property type="project" value="InterPro"/>
</dbReference>
<dbReference type="AlphaFoldDB" id="A0A8S2Q677"/>
<reference evidence="1" key="1">
    <citation type="submission" date="2021-02" db="EMBL/GenBank/DDBJ databases">
        <authorList>
            <person name="Nowell W R."/>
        </authorList>
    </citation>
    <scope>NUCLEOTIDE SEQUENCE</scope>
</reference>
<evidence type="ECO:0000313" key="1">
    <source>
        <dbReference type="EMBL" id="CAF4083426.1"/>
    </source>
</evidence>
<feature type="non-terminal residue" evidence="1">
    <location>
        <position position="1"/>
    </location>
</feature>
<organism evidence="1 2">
    <name type="scientific">Didymodactylos carnosus</name>
    <dbReference type="NCBI Taxonomy" id="1234261"/>
    <lineage>
        <taxon>Eukaryota</taxon>
        <taxon>Metazoa</taxon>
        <taxon>Spiralia</taxon>
        <taxon>Gnathifera</taxon>
        <taxon>Rotifera</taxon>
        <taxon>Eurotatoria</taxon>
        <taxon>Bdelloidea</taxon>
        <taxon>Philodinida</taxon>
        <taxon>Philodinidae</taxon>
        <taxon>Didymodactylos</taxon>
    </lineage>
</organism>
<name>A0A8S2Q677_9BILA</name>
<dbReference type="Pfam" id="PF00071">
    <property type="entry name" value="Ras"/>
    <property type="match status" value="1"/>
</dbReference>
<gene>
    <name evidence="1" type="ORF">SRO942_LOCUS28102</name>
</gene>
<dbReference type="OrthoDB" id="8830751at2759"/>
<dbReference type="Proteomes" id="UP000681722">
    <property type="component" value="Unassembled WGS sequence"/>
</dbReference>
<dbReference type="GO" id="GO:0005525">
    <property type="term" value="F:GTP binding"/>
    <property type="evidence" value="ECO:0007669"/>
    <property type="project" value="InterPro"/>
</dbReference>
<comment type="caution">
    <text evidence="1">The sequence shown here is derived from an EMBL/GenBank/DDBJ whole genome shotgun (WGS) entry which is preliminary data.</text>
</comment>
<protein>
    <submittedName>
        <fullName evidence="1">Uncharacterized protein</fullName>
    </submittedName>
</protein>
<dbReference type="SUPFAM" id="SSF52540">
    <property type="entry name" value="P-loop containing nucleoside triphosphate hydrolases"/>
    <property type="match status" value="1"/>
</dbReference>
<accession>A0A8S2Q677</accession>
<dbReference type="EMBL" id="CAJOBC010029499">
    <property type="protein sequence ID" value="CAF4083426.1"/>
    <property type="molecule type" value="Genomic_DNA"/>
</dbReference>
<sequence length="45" mass="5246">TELAKQKKEPIRYEHGKAVADKIEAHYLECSARTKENIREVFVTD</sequence>
<proteinExistence type="predicted"/>